<keyword evidence="5" id="KW-0689">Ribosomal protein</keyword>
<evidence type="ECO:0000313" key="5">
    <source>
        <dbReference type="EMBL" id="MCM2388376.1"/>
    </source>
</evidence>
<keyword evidence="1 5" id="KW-0489">Methyltransferase</keyword>
<comment type="caution">
    <text evidence="5">The sequence shown here is derived from an EMBL/GenBank/DDBJ whole genome shotgun (WGS) entry which is preliminary data.</text>
</comment>
<dbReference type="Pfam" id="PF22528">
    <property type="entry name" value="PRMT_C"/>
    <property type="match status" value="1"/>
</dbReference>
<dbReference type="PANTHER" id="PTHR11006:SF4">
    <property type="entry name" value="PROTEIN ARGININE N-METHYLTRANSFERASE 7"/>
    <property type="match status" value="1"/>
</dbReference>
<dbReference type="EMBL" id="JAMQAW010000007">
    <property type="protein sequence ID" value="MCM2388376.1"/>
    <property type="molecule type" value="Genomic_DNA"/>
</dbReference>
<keyword evidence="2" id="KW-0808">Transferase</keyword>
<evidence type="ECO:0000256" key="1">
    <source>
        <dbReference type="ARBA" id="ARBA00022603"/>
    </source>
</evidence>
<dbReference type="GO" id="GO:0008168">
    <property type="term" value="F:methyltransferase activity"/>
    <property type="evidence" value="ECO:0007669"/>
    <property type="project" value="UniProtKB-KW"/>
</dbReference>
<sequence length="333" mass="35516">MRLVVSALQAQVREANQLLGETYEILSHPQGIFDPKVQSAVLAKMARNTVPRWHFAMLNDVERNSALNAALHAQIPAGSVVLDIGTGTGLLAMGAVKAGASHVYTCEENPLLAEIARQIVAEHGMSDSITVLNKRSTQLVVGRDLTRKVDVLVSEIVDCGLIGEGLLPSVRHAREHLLASDGVMMPVAARLYGRLVNGAALMNLNRAGQANGFDVSLINSAATQGHFPLRLQTWPHLMLSEAVELAAFDLRSGPLEPGGRTLAILATADGEAQALATWFELDLGGDITLSNSPENTSSHWMQALIPLEKPAPVVAGGTCSVELRWSDYSLTAS</sequence>
<organism evidence="5 6">
    <name type="scientific">Streptomyces albipurpureus</name>
    <dbReference type="NCBI Taxonomy" id="2897419"/>
    <lineage>
        <taxon>Bacteria</taxon>
        <taxon>Bacillati</taxon>
        <taxon>Actinomycetota</taxon>
        <taxon>Actinomycetes</taxon>
        <taxon>Kitasatosporales</taxon>
        <taxon>Streptomycetaceae</taxon>
        <taxon>Streptomyces</taxon>
    </lineage>
</organism>
<dbReference type="GO" id="GO:0005840">
    <property type="term" value="C:ribosome"/>
    <property type="evidence" value="ECO:0007669"/>
    <property type="project" value="UniProtKB-KW"/>
</dbReference>
<dbReference type="Pfam" id="PF06325">
    <property type="entry name" value="PrmA"/>
    <property type="match status" value="1"/>
</dbReference>
<feature type="domain" description="Protein arginine N-methyltransferase" evidence="4">
    <location>
        <begin position="209"/>
        <end position="323"/>
    </location>
</feature>
<dbReference type="Proteomes" id="UP001431429">
    <property type="component" value="Unassembled WGS sequence"/>
</dbReference>
<dbReference type="GO" id="GO:0032259">
    <property type="term" value="P:methylation"/>
    <property type="evidence" value="ECO:0007669"/>
    <property type="project" value="UniProtKB-KW"/>
</dbReference>
<dbReference type="PROSITE" id="PS51678">
    <property type="entry name" value="SAM_MT_PRMT"/>
    <property type="match status" value="1"/>
</dbReference>
<evidence type="ECO:0000259" key="4">
    <source>
        <dbReference type="Pfam" id="PF22528"/>
    </source>
</evidence>
<dbReference type="Gene3D" id="2.70.160.11">
    <property type="entry name" value="Hnrnp arginine n-methyltransferase1"/>
    <property type="match status" value="1"/>
</dbReference>
<keyword evidence="6" id="KW-1185">Reference proteome</keyword>
<dbReference type="Gene3D" id="3.40.50.150">
    <property type="entry name" value="Vaccinia Virus protein VP39"/>
    <property type="match status" value="1"/>
</dbReference>
<accession>A0ABT0UM90</accession>
<dbReference type="CDD" id="cd02440">
    <property type="entry name" value="AdoMet_MTases"/>
    <property type="match status" value="1"/>
</dbReference>
<reference evidence="5" key="1">
    <citation type="submission" date="2022-06" db="EMBL/GenBank/DDBJ databases">
        <title>Genome public.</title>
        <authorList>
            <person name="Sun Q."/>
        </authorList>
    </citation>
    <scope>NUCLEOTIDE SEQUENCE</scope>
    <source>
        <strain evidence="5">CWNU-1</strain>
    </source>
</reference>
<dbReference type="PANTHER" id="PTHR11006">
    <property type="entry name" value="PROTEIN ARGININE N-METHYLTRANSFERASE"/>
    <property type="match status" value="1"/>
</dbReference>
<evidence type="ECO:0000256" key="2">
    <source>
        <dbReference type="ARBA" id="ARBA00022679"/>
    </source>
</evidence>
<protein>
    <submittedName>
        <fullName evidence="5">50S ribosomal protein L11 methyltransferase</fullName>
    </submittedName>
</protein>
<gene>
    <name evidence="5" type="ORF">NBG84_08700</name>
</gene>
<dbReference type="RefSeq" id="WP_250918712.1">
    <property type="nucleotide sequence ID" value="NZ_JAMQAW010000007.1"/>
</dbReference>
<dbReference type="InterPro" id="IPR025799">
    <property type="entry name" value="Arg_MeTrfase"/>
</dbReference>
<dbReference type="InterPro" id="IPR055135">
    <property type="entry name" value="PRMT_dom"/>
</dbReference>
<evidence type="ECO:0000313" key="6">
    <source>
        <dbReference type="Proteomes" id="UP001431429"/>
    </source>
</evidence>
<evidence type="ECO:0000256" key="3">
    <source>
        <dbReference type="ARBA" id="ARBA00022691"/>
    </source>
</evidence>
<keyword evidence="3" id="KW-0949">S-adenosyl-L-methionine</keyword>
<name>A0ABT0UM90_9ACTN</name>
<dbReference type="InterPro" id="IPR029063">
    <property type="entry name" value="SAM-dependent_MTases_sf"/>
</dbReference>
<keyword evidence="5" id="KW-0687">Ribonucleoprotein</keyword>
<proteinExistence type="predicted"/>
<dbReference type="SUPFAM" id="SSF53335">
    <property type="entry name" value="S-adenosyl-L-methionine-dependent methyltransferases"/>
    <property type="match status" value="1"/>
</dbReference>